<dbReference type="AlphaFoldDB" id="A0A8J7HXQ7"/>
<protein>
    <submittedName>
        <fullName evidence="1">Glycosyltransferase family 2 protein</fullName>
    </submittedName>
</protein>
<reference evidence="1 2" key="1">
    <citation type="journal article" date="2021" name="Int. J. Syst. Evol. Microbiol.">
        <title>Amazonocrinis nigriterrae gen. nov., sp. nov., Atlanticothrix silvestris gen. nov., sp. nov. and Dendronalium phyllosphericum gen. nov., sp. nov., nostocacean cyanobacteria from Brazilian environments.</title>
        <authorList>
            <person name="Alvarenga D.O."/>
            <person name="Andreote A.P.D."/>
            <person name="Branco L.H.Z."/>
            <person name="Delbaje E."/>
            <person name="Cruz R.B."/>
            <person name="Varani A.M."/>
            <person name="Fiore M.F."/>
        </authorList>
    </citation>
    <scope>NUCLEOTIDE SEQUENCE [LARGE SCALE GENOMIC DNA]</scope>
    <source>
        <strain evidence="1 2">CENA67</strain>
    </source>
</reference>
<dbReference type="RefSeq" id="WP_198128024.1">
    <property type="nucleotide sequence ID" value="NZ_JAECZC010000086.1"/>
</dbReference>
<name>A0A8J7HXQ7_9NOST</name>
<accession>A0A8J7HXQ7</accession>
<evidence type="ECO:0000313" key="2">
    <source>
        <dbReference type="Proteomes" id="UP000632766"/>
    </source>
</evidence>
<comment type="caution">
    <text evidence="1">The sequence shown here is derived from an EMBL/GenBank/DDBJ whole genome shotgun (WGS) entry which is preliminary data.</text>
</comment>
<dbReference type="Proteomes" id="UP000632766">
    <property type="component" value="Unassembled WGS sequence"/>
</dbReference>
<gene>
    <name evidence="1" type="ORF">I8748_29605</name>
</gene>
<organism evidence="1 2">
    <name type="scientific">Amazonocrinis nigriterrae CENA67</name>
    <dbReference type="NCBI Taxonomy" id="2794033"/>
    <lineage>
        <taxon>Bacteria</taxon>
        <taxon>Bacillati</taxon>
        <taxon>Cyanobacteriota</taxon>
        <taxon>Cyanophyceae</taxon>
        <taxon>Nostocales</taxon>
        <taxon>Nostocaceae</taxon>
        <taxon>Amazonocrinis</taxon>
        <taxon>Amazonocrinis nigriterrae</taxon>
    </lineage>
</organism>
<keyword evidence="2" id="KW-1185">Reference proteome</keyword>
<dbReference type="EMBL" id="JAECZC010000086">
    <property type="protein sequence ID" value="MBH8566265.1"/>
    <property type="molecule type" value="Genomic_DNA"/>
</dbReference>
<dbReference type="InterPro" id="IPR029044">
    <property type="entry name" value="Nucleotide-diphossugar_trans"/>
</dbReference>
<proteinExistence type="predicted"/>
<dbReference type="Gene3D" id="3.90.550.10">
    <property type="entry name" value="Spore Coat Polysaccharide Biosynthesis Protein SpsA, Chain A"/>
    <property type="match status" value="1"/>
</dbReference>
<sequence>MSNNQLKTPVAFLIFNRPDTTKRVFEAIRAAKPPKLLVIADGPRADRSGEAEKCEACRAIIDGVDWQCEVIKNYSDVNMGCGLRVSSGISWVFEQLEEAIILEDDCYPNPTFFQFCEIMLAKYRHDERIMMISGTNYLEEWKSDIQSYHFSYYGGIWGWASWARAWKYYDYDMKLWAKSEVQNRIRDIISNDDQYQNREKVFWQTYNKKIDTWDYQWGFARLSQSGLSIVPAVNLISNLGFGEDATHTKYSNSQVAEMKTLSLKIPIESNDITVVDRDYDRKLFNKLIRKTNLFNRVKMKVLNFKATELITKQN</sequence>
<dbReference type="SUPFAM" id="SSF53448">
    <property type="entry name" value="Nucleotide-diphospho-sugar transferases"/>
    <property type="match status" value="1"/>
</dbReference>
<evidence type="ECO:0000313" key="1">
    <source>
        <dbReference type="EMBL" id="MBH8566265.1"/>
    </source>
</evidence>